<organism evidence="2 3">
    <name type="scientific">Rangifer tarandus platyrhynchus</name>
    <name type="common">Svalbard reindeer</name>
    <dbReference type="NCBI Taxonomy" id="3082113"/>
    <lineage>
        <taxon>Eukaryota</taxon>
        <taxon>Metazoa</taxon>
        <taxon>Chordata</taxon>
        <taxon>Craniata</taxon>
        <taxon>Vertebrata</taxon>
        <taxon>Euteleostomi</taxon>
        <taxon>Mammalia</taxon>
        <taxon>Eutheria</taxon>
        <taxon>Laurasiatheria</taxon>
        <taxon>Artiodactyla</taxon>
        <taxon>Ruminantia</taxon>
        <taxon>Pecora</taxon>
        <taxon>Cervidae</taxon>
        <taxon>Odocoileinae</taxon>
        <taxon>Rangifer</taxon>
    </lineage>
</organism>
<accession>A0ABN8XUW2</accession>
<gene>
    <name evidence="2" type="ORF">MRATA1EN1_LOCUS1731</name>
</gene>
<dbReference type="EMBL" id="OX459946">
    <property type="protein sequence ID" value="CAI9152769.1"/>
    <property type="molecule type" value="Genomic_DNA"/>
</dbReference>
<protein>
    <submittedName>
        <fullName evidence="2">Uncharacterized protein</fullName>
    </submittedName>
</protein>
<keyword evidence="3" id="KW-1185">Reference proteome</keyword>
<feature type="region of interest" description="Disordered" evidence="1">
    <location>
        <begin position="32"/>
        <end position="59"/>
    </location>
</feature>
<evidence type="ECO:0000256" key="1">
    <source>
        <dbReference type="SAM" id="MobiDB-lite"/>
    </source>
</evidence>
<feature type="compositionally biased region" description="Basic and acidic residues" evidence="1">
    <location>
        <begin position="44"/>
        <end position="58"/>
    </location>
</feature>
<evidence type="ECO:0000313" key="3">
    <source>
        <dbReference type="Proteomes" id="UP001176941"/>
    </source>
</evidence>
<feature type="region of interest" description="Disordered" evidence="1">
    <location>
        <begin position="90"/>
        <end position="113"/>
    </location>
</feature>
<reference evidence="2" key="1">
    <citation type="submission" date="2023-04" db="EMBL/GenBank/DDBJ databases">
        <authorList>
            <consortium name="ELIXIR-Norway"/>
        </authorList>
    </citation>
    <scope>NUCLEOTIDE SEQUENCE [LARGE SCALE GENOMIC DNA]</scope>
</reference>
<feature type="compositionally biased region" description="Polar residues" evidence="1">
    <location>
        <begin position="102"/>
        <end position="113"/>
    </location>
</feature>
<evidence type="ECO:0000313" key="2">
    <source>
        <dbReference type="EMBL" id="CAI9152769.1"/>
    </source>
</evidence>
<dbReference type="Proteomes" id="UP001176941">
    <property type="component" value="Chromosome 10"/>
</dbReference>
<proteinExistence type="predicted"/>
<sequence length="113" mass="12897">MVGNHSQHHRHSIIIIFFESTLPKVSIAHQNLQELTEESTPETPGRDSKFPVTQREKSTAWGRINEPHSLYKVRKIPLEEGMATHSSILAWRIPRTQEPGRIQSTGSQRIGHN</sequence>
<name>A0ABN8XUW2_RANTA</name>